<evidence type="ECO:0000313" key="5">
    <source>
        <dbReference type="EMBL" id="KAA4103462.1"/>
    </source>
</evidence>
<dbReference type="Pfam" id="PF02469">
    <property type="entry name" value="Fasciclin"/>
    <property type="match status" value="1"/>
</dbReference>
<feature type="domain" description="FAS1" evidence="4">
    <location>
        <begin position="35"/>
        <end position="183"/>
    </location>
</feature>
<dbReference type="SUPFAM" id="SSF82153">
    <property type="entry name" value="FAS1 domain"/>
    <property type="match status" value="1"/>
</dbReference>
<dbReference type="AlphaFoldDB" id="A0A395VYM5"/>
<name>A0A395VYM5_BACOV</name>
<reference evidence="7 8" key="1">
    <citation type="submission" date="2018-08" db="EMBL/GenBank/DDBJ databases">
        <title>A genome reference for cultivated species of the human gut microbiota.</title>
        <authorList>
            <person name="Zou Y."/>
            <person name="Xue W."/>
            <person name="Luo G."/>
        </authorList>
    </citation>
    <scope>NUCLEOTIDE SEQUENCE [LARGE SCALE GENOMIC DNA]</scope>
    <source>
        <strain evidence="7 8">AF20-9LB</strain>
    </source>
</reference>
<reference evidence="9 10" key="2">
    <citation type="journal article" date="2019" name="Nat. Med.">
        <title>A library of human gut bacterial isolates paired with longitudinal multiomics data enables mechanistic microbiome research.</title>
        <authorList>
            <person name="Poyet M."/>
            <person name="Groussin M."/>
            <person name="Gibbons S.M."/>
            <person name="Avila-Pacheco J."/>
            <person name="Jiang X."/>
            <person name="Kearney S.M."/>
            <person name="Perrotta A.R."/>
            <person name="Berdy B."/>
            <person name="Zhao S."/>
            <person name="Lieberman T.D."/>
            <person name="Swanson P.K."/>
            <person name="Smith M."/>
            <person name="Roesemann S."/>
            <person name="Alexander J.E."/>
            <person name="Rich S.A."/>
            <person name="Livny J."/>
            <person name="Vlamakis H."/>
            <person name="Clish C."/>
            <person name="Bullock K."/>
            <person name="Deik A."/>
            <person name="Scott J."/>
            <person name="Pierce K.A."/>
            <person name="Xavier R.J."/>
            <person name="Alm E.J."/>
        </authorList>
    </citation>
    <scope>NUCLEOTIDE SEQUENCE [LARGE SCALE GENOMIC DNA]</scope>
    <source>
        <strain evidence="5 10">BIOML-A134</strain>
        <strain evidence="6 9">BIOML-A2</strain>
    </source>
</reference>
<dbReference type="RefSeq" id="WP_118418508.1">
    <property type="nucleotide sequence ID" value="NZ_CAAKNR010000143.1"/>
</dbReference>
<sequence length="495" mass="55337">MKSTHYILSIIVLLFSGCNLITDYKLDTNPDYLKEVSLIQYLEEGKESTLTMYLEAIKYAGLEEQISTGNRTRIIPTNDAIKSVLSSAGVEQINQLSKGVIRNLFSYLTFDGTYRSIDMETDQSVKGISDSGEPIFLTRKEGASDKFLLYVNDSKEIDGQSIAVIRQDYLFKDGVAHVVGQLPLYIKKVKETDPIPDDVDHSQAPTYNLPVTEDANVYHGAANTNYNGSNRLNYLCNRASRYRYTFFKFALSEVDFIDNLFSAKLCFNVKRIVGSFIPSCAVYATSNEWTEKTLTYNNRPEFGLEVSIFDLSTAWNETDITQYIQNAYNNSETEVSFGLKVLNGEAISTSQVEIYPRETSSTNLNNSPNAAYIKLQGAIDSELQLDHNQQIKGSAGSIITLTKVHLQMSAGPNAQYTYNDNNIIFIIEHLPANGTLVRNGLPMTKSARFTQAELAAGIVKYIHNGQGTTDTFILKVQDYTGGVYTERIPMQITIQ</sequence>
<dbReference type="Proteomes" id="UP000375690">
    <property type="component" value="Unassembled WGS sequence"/>
</dbReference>
<comment type="caution">
    <text evidence="7">The sequence shown here is derived from an EMBL/GenBank/DDBJ whole genome shotgun (WGS) entry which is preliminary data.</text>
</comment>
<dbReference type="GO" id="GO:0005576">
    <property type="term" value="C:extracellular region"/>
    <property type="evidence" value="ECO:0007669"/>
    <property type="project" value="UniProtKB-SubCell"/>
</dbReference>
<keyword evidence="2" id="KW-0964">Secreted</keyword>
<evidence type="ECO:0000256" key="1">
    <source>
        <dbReference type="ARBA" id="ARBA00004613"/>
    </source>
</evidence>
<evidence type="ECO:0000313" key="6">
    <source>
        <dbReference type="EMBL" id="KAB1324208.1"/>
    </source>
</evidence>
<protein>
    <submittedName>
        <fullName evidence="5">DNRLRE domain-containing protein</fullName>
    </submittedName>
</protein>
<dbReference type="EMBL" id="QRVZ01000005">
    <property type="protein sequence ID" value="RGS84893.1"/>
    <property type="molecule type" value="Genomic_DNA"/>
</dbReference>
<evidence type="ECO:0000313" key="8">
    <source>
        <dbReference type="Proteomes" id="UP000266492"/>
    </source>
</evidence>
<proteinExistence type="predicted"/>
<comment type="subcellular location">
    <subcellularLocation>
        <location evidence="1">Secreted</location>
    </subcellularLocation>
</comment>
<dbReference type="Proteomes" id="UP000473905">
    <property type="component" value="Unassembled WGS sequence"/>
</dbReference>
<evidence type="ECO:0000256" key="2">
    <source>
        <dbReference type="ARBA" id="ARBA00022525"/>
    </source>
</evidence>
<dbReference type="PROSITE" id="PS50213">
    <property type="entry name" value="FAS1"/>
    <property type="match status" value="1"/>
</dbReference>
<dbReference type="InterPro" id="IPR055372">
    <property type="entry name" value="CBM96"/>
</dbReference>
<dbReference type="EMBL" id="VWKB01000004">
    <property type="protein sequence ID" value="KAA4103462.1"/>
    <property type="molecule type" value="Genomic_DNA"/>
</dbReference>
<dbReference type="Gene3D" id="2.30.180.10">
    <property type="entry name" value="FAS1 domain"/>
    <property type="match status" value="1"/>
</dbReference>
<dbReference type="EMBL" id="VWFC01000023">
    <property type="protein sequence ID" value="KAB1324208.1"/>
    <property type="molecule type" value="Genomic_DNA"/>
</dbReference>
<accession>A0A395VYM5</accession>
<dbReference type="Proteomes" id="UP000266492">
    <property type="component" value="Unassembled WGS sequence"/>
</dbReference>
<dbReference type="InterPro" id="IPR036378">
    <property type="entry name" value="FAS1_dom_sf"/>
</dbReference>
<keyword evidence="10" id="KW-1185">Reference proteome</keyword>
<evidence type="ECO:0000313" key="10">
    <source>
        <dbReference type="Proteomes" id="UP000473905"/>
    </source>
</evidence>
<dbReference type="Pfam" id="PF24517">
    <property type="entry name" value="CBM96"/>
    <property type="match status" value="1"/>
</dbReference>
<evidence type="ECO:0000259" key="4">
    <source>
        <dbReference type="PROSITE" id="PS50213"/>
    </source>
</evidence>
<gene>
    <name evidence="7" type="ORF">DWX70_07640</name>
    <name evidence="6" type="ORF">F3B53_17665</name>
    <name evidence="5" type="ORF">F3D66_03745</name>
</gene>
<keyword evidence="3" id="KW-0732">Signal</keyword>
<evidence type="ECO:0000313" key="9">
    <source>
        <dbReference type="Proteomes" id="UP000375690"/>
    </source>
</evidence>
<dbReference type="NCBIfam" id="NF033679">
    <property type="entry name" value="DNRLRE_dom"/>
    <property type="match status" value="1"/>
</dbReference>
<dbReference type="InterPro" id="IPR000782">
    <property type="entry name" value="FAS1_domain"/>
</dbReference>
<evidence type="ECO:0000313" key="7">
    <source>
        <dbReference type="EMBL" id="RGS84893.1"/>
    </source>
</evidence>
<evidence type="ECO:0000256" key="3">
    <source>
        <dbReference type="ARBA" id="ARBA00022729"/>
    </source>
</evidence>
<organism evidence="7 8">
    <name type="scientific">Bacteroides ovatus</name>
    <dbReference type="NCBI Taxonomy" id="28116"/>
    <lineage>
        <taxon>Bacteria</taxon>
        <taxon>Pseudomonadati</taxon>
        <taxon>Bacteroidota</taxon>
        <taxon>Bacteroidia</taxon>
        <taxon>Bacteroidales</taxon>
        <taxon>Bacteroidaceae</taxon>
        <taxon>Bacteroides</taxon>
    </lineage>
</organism>
<dbReference type="PROSITE" id="PS51257">
    <property type="entry name" value="PROKAR_LIPOPROTEIN"/>
    <property type="match status" value="1"/>
</dbReference>
<dbReference type="Pfam" id="PF16184">
    <property type="entry name" value="Cadherin_3"/>
    <property type="match status" value="1"/>
</dbReference>